<feature type="region of interest" description="Disordered" evidence="12">
    <location>
        <begin position="600"/>
        <end position="620"/>
    </location>
</feature>
<evidence type="ECO:0000259" key="14">
    <source>
        <dbReference type="Pfam" id="PF14721"/>
    </source>
</evidence>
<dbReference type="Pfam" id="PF07992">
    <property type="entry name" value="Pyr_redox_2"/>
    <property type="match status" value="1"/>
</dbReference>
<keyword evidence="7" id="KW-0809">Transit peptide</keyword>
<dbReference type="GO" id="GO:0016174">
    <property type="term" value="F:NAD(P)H oxidase H2O2-forming activity"/>
    <property type="evidence" value="ECO:0007669"/>
    <property type="project" value="TreeGrafter"/>
</dbReference>
<dbReference type="Pfam" id="PF14721">
    <property type="entry name" value="AIF_C"/>
    <property type="match status" value="1"/>
</dbReference>
<evidence type="ECO:0000256" key="10">
    <source>
        <dbReference type="ARBA" id="ARBA00023128"/>
    </source>
</evidence>
<feature type="domain" description="FAD/NAD(P)-binding" evidence="13">
    <location>
        <begin position="150"/>
        <end position="484"/>
    </location>
</feature>
<dbReference type="WBParaSite" id="SPAL_0000699500.1">
    <property type="protein sequence ID" value="SPAL_0000699500.1"/>
    <property type="gene ID" value="SPAL_0000699500"/>
</dbReference>
<evidence type="ECO:0000256" key="4">
    <source>
        <dbReference type="ARBA" id="ARBA00022630"/>
    </source>
</evidence>
<evidence type="ECO:0000256" key="6">
    <source>
        <dbReference type="ARBA" id="ARBA00022827"/>
    </source>
</evidence>
<organism evidence="15 16">
    <name type="scientific">Strongyloides papillosus</name>
    <name type="common">Intestinal threadworm</name>
    <dbReference type="NCBI Taxonomy" id="174720"/>
    <lineage>
        <taxon>Eukaryota</taxon>
        <taxon>Metazoa</taxon>
        <taxon>Ecdysozoa</taxon>
        <taxon>Nematoda</taxon>
        <taxon>Chromadorea</taxon>
        <taxon>Rhabditida</taxon>
        <taxon>Tylenchina</taxon>
        <taxon>Panagrolaimomorpha</taxon>
        <taxon>Strongyloidoidea</taxon>
        <taxon>Strongyloididae</taxon>
        <taxon>Strongyloides</taxon>
    </lineage>
</organism>
<keyword evidence="15" id="KW-1185">Reference proteome</keyword>
<protein>
    <submittedName>
        <fullName evidence="16">Apoptosis-inducing factor 1, mitochondrial</fullName>
    </submittedName>
</protein>
<dbReference type="SMART" id="SM01353">
    <property type="entry name" value="AIF_C"/>
    <property type="match status" value="1"/>
</dbReference>
<dbReference type="InterPro" id="IPR016156">
    <property type="entry name" value="FAD/NAD-linked_Rdtase_dimer_sf"/>
</dbReference>
<evidence type="ECO:0000256" key="8">
    <source>
        <dbReference type="ARBA" id="ARBA00023002"/>
    </source>
</evidence>
<dbReference type="InterPro" id="IPR029324">
    <property type="entry name" value="AIF_C"/>
</dbReference>
<evidence type="ECO:0000256" key="1">
    <source>
        <dbReference type="ARBA" id="ARBA00001974"/>
    </source>
</evidence>
<evidence type="ECO:0000256" key="2">
    <source>
        <dbReference type="ARBA" id="ARBA00004173"/>
    </source>
</evidence>
<keyword evidence="4" id="KW-0285">Flavoprotein</keyword>
<keyword evidence="10" id="KW-0496">Mitochondrion</keyword>
<dbReference type="Proteomes" id="UP000046392">
    <property type="component" value="Unplaced"/>
</dbReference>
<comment type="subcellular location">
    <subcellularLocation>
        <location evidence="2">Mitochondrion</location>
    </subcellularLocation>
</comment>
<evidence type="ECO:0000256" key="7">
    <source>
        <dbReference type="ARBA" id="ARBA00022946"/>
    </source>
</evidence>
<evidence type="ECO:0000313" key="16">
    <source>
        <dbReference type="WBParaSite" id="SPAL_0000699500.1"/>
    </source>
</evidence>
<dbReference type="AlphaFoldDB" id="A0A0N5BM52"/>
<dbReference type="PANTHER" id="PTHR43557">
    <property type="entry name" value="APOPTOSIS-INDUCING FACTOR 1"/>
    <property type="match status" value="1"/>
</dbReference>
<keyword evidence="8" id="KW-0560">Oxidoreductase</keyword>
<dbReference type="GO" id="GO:0071949">
    <property type="term" value="F:FAD binding"/>
    <property type="evidence" value="ECO:0007669"/>
    <property type="project" value="TreeGrafter"/>
</dbReference>
<comment type="cofactor">
    <cofactor evidence="1">
        <name>FAD</name>
        <dbReference type="ChEBI" id="CHEBI:57692"/>
    </cofactor>
</comment>
<evidence type="ECO:0000256" key="3">
    <source>
        <dbReference type="ARBA" id="ARBA00006442"/>
    </source>
</evidence>
<feature type="region of interest" description="Disordered" evidence="12">
    <location>
        <begin position="115"/>
        <end position="137"/>
    </location>
</feature>
<dbReference type="SUPFAM" id="SSF51905">
    <property type="entry name" value="FAD/NAD(P)-binding domain"/>
    <property type="match status" value="1"/>
</dbReference>
<dbReference type="PRINTS" id="PR00368">
    <property type="entry name" value="FADPNR"/>
</dbReference>
<comment type="catalytic activity">
    <reaction evidence="11">
        <text>A + NADH + H(+) = AH2 + NAD(+)</text>
        <dbReference type="Rhea" id="RHEA:11356"/>
        <dbReference type="ChEBI" id="CHEBI:13193"/>
        <dbReference type="ChEBI" id="CHEBI:15378"/>
        <dbReference type="ChEBI" id="CHEBI:17499"/>
        <dbReference type="ChEBI" id="CHEBI:57540"/>
        <dbReference type="ChEBI" id="CHEBI:57945"/>
    </reaction>
</comment>
<dbReference type="SUPFAM" id="SSF55424">
    <property type="entry name" value="FAD/NAD-linked reductases, dimerisation (C-terminal) domain"/>
    <property type="match status" value="1"/>
</dbReference>
<evidence type="ECO:0000256" key="9">
    <source>
        <dbReference type="ARBA" id="ARBA00023027"/>
    </source>
</evidence>
<dbReference type="GO" id="GO:0046983">
    <property type="term" value="F:protein dimerization activity"/>
    <property type="evidence" value="ECO:0007669"/>
    <property type="project" value="InterPro"/>
</dbReference>
<keyword evidence="6" id="KW-0274">FAD</keyword>
<accession>A0A0N5BM52</accession>
<feature type="compositionally biased region" description="Basic and acidic residues" evidence="12">
    <location>
        <begin position="127"/>
        <end position="137"/>
    </location>
</feature>
<evidence type="ECO:0000259" key="13">
    <source>
        <dbReference type="Pfam" id="PF07992"/>
    </source>
</evidence>
<dbReference type="Gene3D" id="3.30.390.30">
    <property type="match status" value="1"/>
</dbReference>
<feature type="compositionally biased region" description="Basic and acidic residues" evidence="12">
    <location>
        <begin position="610"/>
        <end position="620"/>
    </location>
</feature>
<evidence type="ECO:0000256" key="12">
    <source>
        <dbReference type="SAM" id="MobiDB-lite"/>
    </source>
</evidence>
<feature type="domain" description="Mitochondrial apoptosis-inducing factor C-terminal" evidence="14">
    <location>
        <begin position="488"/>
        <end position="539"/>
    </location>
</feature>
<dbReference type="PANTHER" id="PTHR43557:SF4">
    <property type="entry name" value="APOPTOSIS-INDUCING FACTOR 1, MITOCHONDRIAL"/>
    <property type="match status" value="1"/>
</dbReference>
<dbReference type="GO" id="GO:0005739">
    <property type="term" value="C:mitochondrion"/>
    <property type="evidence" value="ECO:0007669"/>
    <property type="project" value="UniProtKB-SubCell"/>
</dbReference>
<comment type="similarity">
    <text evidence="3">Belongs to the FAD-dependent oxidoreductase family.</text>
</comment>
<dbReference type="GO" id="GO:0006915">
    <property type="term" value="P:apoptotic process"/>
    <property type="evidence" value="ECO:0007669"/>
    <property type="project" value="UniProtKB-KW"/>
</dbReference>
<name>A0A0N5BM52_STREA</name>
<feature type="region of interest" description="Disordered" evidence="12">
    <location>
        <begin position="47"/>
        <end position="74"/>
    </location>
</feature>
<evidence type="ECO:0000313" key="15">
    <source>
        <dbReference type="Proteomes" id="UP000046392"/>
    </source>
</evidence>
<dbReference type="InterPro" id="IPR036188">
    <property type="entry name" value="FAD/NAD-bd_sf"/>
</dbReference>
<keyword evidence="9" id="KW-0520">NAD</keyword>
<dbReference type="PRINTS" id="PR00411">
    <property type="entry name" value="PNDRDTASEI"/>
</dbReference>
<dbReference type="STRING" id="174720.A0A0N5BM52"/>
<dbReference type="InterPro" id="IPR050446">
    <property type="entry name" value="FAD-oxidoreductase/Apoptosis"/>
</dbReference>
<evidence type="ECO:0000256" key="5">
    <source>
        <dbReference type="ARBA" id="ARBA00022703"/>
    </source>
</evidence>
<sequence length="620" mass="69291">MLRHCCRTLSKKHNFLNKEISKASLWTAVWRDAEIRAVNNCHKTKFSKPTRPRRFSTGWDGSSGPDPMDNDESLRSASNNYSKYLLATFAVSTFGYLFSRNSYCDSIKKDEKESVDKVVDEDIPSQPKEDNGEKEKKVTASFPNNVPFLLIGGGTASYYAALTIRAKVPNAHCIIITDEEQTPYNRTPLSRDVWWYGNEKTPISLDYTTLSGKKRQVPYESNGFYINPNDIPDFEYGAISIVKGKKVVKLEPENHKAILDDGTEVIYNKCLIGTGSVAKKLNVLEDEKFRNHVATLRNVEDYRKIVKKIEEGKKDFVIIGGGLLGTELSVSLSKTNVKDSDSTLKITQIFRGKSLLRKQLPEYMSSYTTKEIEKMGVSVRGNTNVTGGEILNNGKIKLLTENDKGEKNEITTDYVVVAIGTTPNVQLGKDSGFEVDSNIGGICADSGMRSTLHPDVFVAGDVSSFYDPIFGRRRIEHWEHAQISGRVAGENMVGGSKTYTHQGSWYTLLGPNIHYTGVGKIDSNLETVAVFAEELDDSKTKDGEDIQKAVIFYIENKHVVGVLLVNIFDIGVEVARRLIMDKEEINNFVEIAKLFALYPGPETEEEEEEGEKKEGESSEK</sequence>
<dbReference type="Gene3D" id="3.50.50.60">
    <property type="entry name" value="FAD/NAD(P)-binding domain"/>
    <property type="match status" value="2"/>
</dbReference>
<reference evidence="16" key="1">
    <citation type="submission" date="2017-02" db="UniProtKB">
        <authorList>
            <consortium name="WormBaseParasite"/>
        </authorList>
    </citation>
    <scope>IDENTIFICATION</scope>
</reference>
<dbReference type="GO" id="GO:0033108">
    <property type="term" value="P:mitochondrial respiratory chain complex assembly"/>
    <property type="evidence" value="ECO:0007669"/>
    <property type="project" value="TreeGrafter"/>
</dbReference>
<evidence type="ECO:0000256" key="11">
    <source>
        <dbReference type="ARBA" id="ARBA00047786"/>
    </source>
</evidence>
<dbReference type="InterPro" id="IPR023753">
    <property type="entry name" value="FAD/NAD-binding_dom"/>
</dbReference>
<proteinExistence type="inferred from homology"/>
<keyword evidence="5" id="KW-0053">Apoptosis</keyword>